<dbReference type="EMBL" id="HE796932">
    <property type="protein sequence ID" value="CCL99441.1"/>
    <property type="molecule type" value="Genomic_DNA"/>
</dbReference>
<keyword evidence="4 6" id="KW-0274">FAD</keyword>
<keyword evidence="3 6" id="KW-0285">Flavoprotein</keyword>
<protein>
    <recommendedName>
        <fullName evidence="7">FAD-binding FR-type domain-containing protein</fullName>
    </recommendedName>
</protein>
<evidence type="ECO:0000259" key="7">
    <source>
        <dbReference type="PROSITE" id="PS51384"/>
    </source>
</evidence>
<evidence type="ECO:0000256" key="5">
    <source>
        <dbReference type="ARBA" id="ARBA00023002"/>
    </source>
</evidence>
<feature type="binding site" evidence="6">
    <location>
        <position position="100"/>
    </location>
    <ligand>
        <name>FAD</name>
        <dbReference type="ChEBI" id="CHEBI:57692"/>
    </ligand>
</feature>
<dbReference type="InterPro" id="IPR017927">
    <property type="entry name" value="FAD-bd_FR_type"/>
</dbReference>
<dbReference type="RefSeq" id="XP_012178724.1">
    <property type="nucleotide sequence ID" value="XM_012323334.1"/>
</dbReference>
<dbReference type="Pfam" id="PF00970">
    <property type="entry name" value="FAD_binding_6"/>
    <property type="match status" value="1"/>
</dbReference>
<dbReference type="PANTHER" id="PTHR19370:SF184">
    <property type="entry name" value="NADH-CYTOCHROME B5 REDUCTASE-LIKE"/>
    <property type="match status" value="1"/>
</dbReference>
<dbReference type="HOGENOM" id="CLU_003827_9_1_1"/>
<dbReference type="Gene3D" id="3.40.50.80">
    <property type="entry name" value="Nucleotide-binding domain of ferredoxin-NADP reductase (FNR) module"/>
    <property type="match status" value="1"/>
</dbReference>
<evidence type="ECO:0000256" key="1">
    <source>
        <dbReference type="ARBA" id="ARBA00001974"/>
    </source>
</evidence>
<dbReference type="Gene3D" id="2.40.30.10">
    <property type="entry name" value="Translation factors"/>
    <property type="match status" value="1"/>
</dbReference>
<organism evidence="8 9">
    <name type="scientific">Fibroporia radiculosa</name>
    <dbReference type="NCBI Taxonomy" id="599839"/>
    <lineage>
        <taxon>Eukaryota</taxon>
        <taxon>Fungi</taxon>
        <taxon>Dikarya</taxon>
        <taxon>Basidiomycota</taxon>
        <taxon>Agaricomycotina</taxon>
        <taxon>Agaricomycetes</taxon>
        <taxon>Polyporales</taxon>
        <taxon>Fibroporiaceae</taxon>
        <taxon>Fibroporia</taxon>
    </lineage>
</organism>
<evidence type="ECO:0000313" key="9">
    <source>
        <dbReference type="Proteomes" id="UP000006352"/>
    </source>
</evidence>
<dbReference type="Proteomes" id="UP000006352">
    <property type="component" value="Unassembled WGS sequence"/>
</dbReference>
<evidence type="ECO:0000256" key="6">
    <source>
        <dbReference type="PIRSR" id="PIRSR601834-1"/>
    </source>
</evidence>
<dbReference type="SUPFAM" id="SSF52343">
    <property type="entry name" value="Ferredoxin reductase-like, C-terminal NADP-linked domain"/>
    <property type="match status" value="1"/>
</dbReference>
<keyword evidence="9" id="KW-1185">Reference proteome</keyword>
<dbReference type="InParanoid" id="J4I8H9"/>
<dbReference type="AlphaFoldDB" id="J4I8H9"/>
<accession>J4I8H9</accession>
<feature type="binding site" evidence="6">
    <location>
        <position position="166"/>
    </location>
    <ligand>
        <name>FAD</name>
        <dbReference type="ChEBI" id="CHEBI:57692"/>
    </ligand>
</feature>
<name>J4I8H9_9APHY</name>
<reference evidence="8 9" key="1">
    <citation type="journal article" date="2012" name="Appl. Environ. Microbiol.">
        <title>Short-read sequencing for genomic analysis of the brown rot fungus Fibroporia radiculosa.</title>
        <authorList>
            <person name="Tang J.D."/>
            <person name="Perkins A.D."/>
            <person name="Sonstegard T.S."/>
            <person name="Schroeder S.G."/>
            <person name="Burgess S.C."/>
            <person name="Diehl S.V."/>
        </authorList>
    </citation>
    <scope>NUCLEOTIDE SEQUENCE [LARGE SCALE GENOMIC DNA]</scope>
    <source>
        <strain evidence="8 9">TFFH 294</strain>
    </source>
</reference>
<evidence type="ECO:0000256" key="4">
    <source>
        <dbReference type="ARBA" id="ARBA00022827"/>
    </source>
</evidence>
<dbReference type="SUPFAM" id="SSF63380">
    <property type="entry name" value="Riboflavin synthase domain-like"/>
    <property type="match status" value="1"/>
</dbReference>
<evidence type="ECO:0000256" key="3">
    <source>
        <dbReference type="ARBA" id="ARBA00022630"/>
    </source>
</evidence>
<evidence type="ECO:0000256" key="2">
    <source>
        <dbReference type="ARBA" id="ARBA00006105"/>
    </source>
</evidence>
<dbReference type="FunCoup" id="J4I8H9">
    <property type="interactions" value="22"/>
</dbReference>
<dbReference type="STRING" id="599839.J4I8H9"/>
<dbReference type="InterPro" id="IPR001433">
    <property type="entry name" value="OxRdtase_FAD/NAD-bd"/>
</dbReference>
<dbReference type="CDD" id="cd06183">
    <property type="entry name" value="cyt_b5_reduct_like"/>
    <property type="match status" value="1"/>
</dbReference>
<evidence type="ECO:0000313" key="8">
    <source>
        <dbReference type="EMBL" id="CCL99441.1"/>
    </source>
</evidence>
<gene>
    <name evidence="8" type="ORF">FIBRA_01459</name>
</gene>
<dbReference type="PRINTS" id="PR00406">
    <property type="entry name" value="CYTB5RDTASE"/>
</dbReference>
<dbReference type="OrthoDB" id="432685at2759"/>
<dbReference type="InterPro" id="IPR001834">
    <property type="entry name" value="CBR-like"/>
</dbReference>
<dbReference type="InterPro" id="IPR039261">
    <property type="entry name" value="FNR_nucleotide-bd"/>
</dbReference>
<dbReference type="InterPro" id="IPR017938">
    <property type="entry name" value="Riboflavin_synthase-like_b-brl"/>
</dbReference>
<dbReference type="GeneID" id="24094352"/>
<dbReference type="InterPro" id="IPR008333">
    <property type="entry name" value="Cbr1-like_FAD-bd_dom"/>
</dbReference>
<keyword evidence="5" id="KW-0560">Oxidoreductase</keyword>
<dbReference type="Pfam" id="PF00175">
    <property type="entry name" value="NAD_binding_1"/>
    <property type="match status" value="1"/>
</dbReference>
<proteinExistence type="inferred from homology"/>
<dbReference type="PROSITE" id="PS51384">
    <property type="entry name" value="FAD_FR"/>
    <property type="match status" value="1"/>
</dbReference>
<sequence length="327" mass="36276">MRLLHFDPVENLGGPPSAAAATAYTLFWPDSSRSAPTLANAHLSPAHFTPVKLVDSTPCADHNTRLLTLQIPASSIPKHNWTPIWSIFIKDDDIQVERPYTPLEGIDDQGCMKFWIKRYAKGEVGRWLHSKKAGEMVEIRGPVVTWPWQEDMPDDIVMVSGGTGITPFYQLLHELVLKKGALDSKTRFTLLHSSRSPAELPPPNILVPLIAHAKAHPQQLSISLFVDSLDGSHHPSISSSELKVGRVDQNAIEHAIGNSRNLKTWWSKLLRIDRDEKQKDRQTHFLICGPDPMVAAVAGPFGRNFSQGAVGGILGSMGFERTQVWKL</sequence>
<dbReference type="PANTHER" id="PTHR19370">
    <property type="entry name" value="NADH-CYTOCHROME B5 REDUCTASE"/>
    <property type="match status" value="1"/>
</dbReference>
<feature type="domain" description="FAD-binding FR-type" evidence="7">
    <location>
        <begin position="46"/>
        <end position="149"/>
    </location>
</feature>
<feature type="binding site" evidence="6">
    <location>
        <position position="99"/>
    </location>
    <ligand>
        <name>FAD</name>
        <dbReference type="ChEBI" id="CHEBI:57692"/>
    </ligand>
</feature>
<comment type="similarity">
    <text evidence="2">Belongs to the flavoprotein pyridine nucleotide cytochrome reductase family.</text>
</comment>
<dbReference type="GO" id="GO:0016491">
    <property type="term" value="F:oxidoreductase activity"/>
    <property type="evidence" value="ECO:0007669"/>
    <property type="project" value="UniProtKB-KW"/>
</dbReference>
<feature type="binding site" evidence="6">
    <location>
        <position position="117"/>
    </location>
    <ligand>
        <name>FAD</name>
        <dbReference type="ChEBI" id="CHEBI:57692"/>
    </ligand>
</feature>
<feature type="binding site" evidence="6">
    <location>
        <position position="124"/>
    </location>
    <ligand>
        <name>FAD</name>
        <dbReference type="ChEBI" id="CHEBI:57692"/>
    </ligand>
</feature>
<feature type="binding site" evidence="6">
    <location>
        <position position="98"/>
    </location>
    <ligand>
        <name>FAD</name>
        <dbReference type="ChEBI" id="CHEBI:57692"/>
    </ligand>
</feature>
<comment type="cofactor">
    <cofactor evidence="1 6">
        <name>FAD</name>
        <dbReference type="ChEBI" id="CHEBI:57692"/>
    </cofactor>
</comment>